<sequence>MKNGSKLQPSLKPAYSTILNEDFCPSQYNLFPTEFTLMYRFLSQYNRSSTWRDRFDITQLFLPSLVQLPPQQFRVVFPVISQFFHASSHTESIRVERVVAAIVFLLPSLNAQLDKLGMKQELTRDVLRAYESSELTFLMKICLSAPEVLKEVVRSFGNIAFIECFLPVLIDWIVSTPSLGMSEGLTWAPPLSVDEASRFMTKIPLFASEALAVTALAVGELASASILGPSLASKFILTSLLPHLGKIKNKWTKLTKSSTLRKKGSSSYGSGVDDLGSELSGHNNDGIHVTFIAKSCLYESHYVADALLLVCREISDYPVRSVLLPHIFDVLPKLIALAEKIGSVRVEGVPGDLGREIYVILRILRHIIRTLSDAHIQSDLLHRKDNGLVGMLETIEPPFLHPQTAAAIIAAATSSKMAHAHEDSNAPSRSNVAAVNTTKQKILRSLTVMKKENHRELRAFIVVGLARTIVAMCQKIGPDATINAVPLVQGINRFLTRCSVVYSQLEVSNFQWHLASEIVSELCIPLRSLLGKDVFGKYFPIVQSNSVLQLLLLPIGDSADQNVSVLDDRLAKQSDESERDPRRNMLDATLDAGWSRTHDKLKAISKDSHSLLRFAYRTVRLNFVKPTSFLHIPSAILNQNQQDLNEIFQVQEARRKRTVLLSSSLSSSAQRTAFDNAWLRPLMKKPFGGKSSPGSLFDVGPGGGNYHSFPLAYSTGSSRSGALESWSLSSEIRNSIKAHSSSVRALSVDLEEEIVLSGSKNGSCRAWRLASHPCHAQAAVQTASSILSVQNAMDGTHAIAMEAACVHVWDIRTSQVRVKLPFIEENVNSIALLRSLPLHPHLTNPPFGASAILGSADFAVSTAHKVFCVDLRSGPRVVSDWRVDVRDVVNISTLATIFSASSSQVYIAAGTTAGVIILIDRQAGKHMARWQALDGTKIVKIVQFSPSQILVVGAEREARVWSLRHLHKPRMQMIVTGIPEAIRESQVAVQPYTDMNVLYIACSAKLYTARLSSERDALNSIESDVVAPTVRVDTSYLMEPSLSSNSTKVSKSKVSGQSICVLPLRQLILVGSDDGVLKCVV</sequence>
<dbReference type="SMART" id="SM00320">
    <property type="entry name" value="WD40"/>
    <property type="match status" value="3"/>
</dbReference>
<dbReference type="AlphaFoldDB" id="K3WVB4"/>
<evidence type="ECO:0000313" key="2">
    <source>
        <dbReference type="EnsemblProtists" id="PYU1_T008912"/>
    </source>
</evidence>
<dbReference type="STRING" id="431595.K3WVB4"/>
<evidence type="ECO:0000313" key="3">
    <source>
        <dbReference type="Proteomes" id="UP000019132"/>
    </source>
</evidence>
<organism evidence="2 3">
    <name type="scientific">Globisporangium ultimum (strain ATCC 200006 / CBS 805.95 / DAOM BR144)</name>
    <name type="common">Pythium ultimum</name>
    <dbReference type="NCBI Taxonomy" id="431595"/>
    <lineage>
        <taxon>Eukaryota</taxon>
        <taxon>Sar</taxon>
        <taxon>Stramenopiles</taxon>
        <taxon>Oomycota</taxon>
        <taxon>Peronosporomycetes</taxon>
        <taxon>Pythiales</taxon>
        <taxon>Pythiaceae</taxon>
        <taxon>Globisporangium</taxon>
    </lineage>
</organism>
<dbReference type="InterPro" id="IPR036322">
    <property type="entry name" value="WD40_repeat_dom_sf"/>
</dbReference>
<dbReference type="PANTHER" id="PTHR44662:SF1">
    <property type="entry name" value="WD REPEAT-CONTAINING PROTEIN 81"/>
    <property type="match status" value="1"/>
</dbReference>
<dbReference type="SUPFAM" id="SSF50978">
    <property type="entry name" value="WD40 repeat-like"/>
    <property type="match status" value="1"/>
</dbReference>
<dbReference type="PROSITE" id="PS50294">
    <property type="entry name" value="WD_REPEATS_REGION"/>
    <property type="match status" value="1"/>
</dbReference>
<dbReference type="Proteomes" id="UP000019132">
    <property type="component" value="Unassembled WGS sequence"/>
</dbReference>
<feature type="repeat" description="WD" evidence="1">
    <location>
        <begin position="736"/>
        <end position="771"/>
    </location>
</feature>
<dbReference type="InterPro" id="IPR052651">
    <property type="entry name" value="WDR81"/>
</dbReference>
<dbReference type="EMBL" id="GL376599">
    <property type="status" value="NOT_ANNOTATED_CDS"/>
    <property type="molecule type" value="Genomic_DNA"/>
</dbReference>
<dbReference type="HOGENOM" id="CLU_286128_0_0_1"/>
<dbReference type="PANTHER" id="PTHR44662">
    <property type="entry name" value="WD REPEAT-CONTAINING PROTEIN 81"/>
    <property type="match status" value="1"/>
</dbReference>
<evidence type="ECO:0000256" key="1">
    <source>
        <dbReference type="PROSITE-ProRule" id="PRU00221"/>
    </source>
</evidence>
<reference evidence="3" key="1">
    <citation type="journal article" date="2010" name="Genome Biol.">
        <title>Genome sequence of the necrotrophic plant pathogen Pythium ultimum reveals original pathogenicity mechanisms and effector repertoire.</title>
        <authorList>
            <person name="Levesque C.A."/>
            <person name="Brouwer H."/>
            <person name="Cano L."/>
            <person name="Hamilton J.P."/>
            <person name="Holt C."/>
            <person name="Huitema E."/>
            <person name="Raffaele S."/>
            <person name="Robideau G.P."/>
            <person name="Thines M."/>
            <person name="Win J."/>
            <person name="Zerillo M.M."/>
            <person name="Beakes G.W."/>
            <person name="Boore J.L."/>
            <person name="Busam D."/>
            <person name="Dumas B."/>
            <person name="Ferriera S."/>
            <person name="Fuerstenberg S.I."/>
            <person name="Gachon C.M."/>
            <person name="Gaulin E."/>
            <person name="Govers F."/>
            <person name="Grenville-Briggs L."/>
            <person name="Horner N."/>
            <person name="Hostetler J."/>
            <person name="Jiang R.H."/>
            <person name="Johnson J."/>
            <person name="Krajaejun T."/>
            <person name="Lin H."/>
            <person name="Meijer H.J."/>
            <person name="Moore B."/>
            <person name="Morris P."/>
            <person name="Phuntmart V."/>
            <person name="Puiu D."/>
            <person name="Shetty J."/>
            <person name="Stajich J.E."/>
            <person name="Tripathy S."/>
            <person name="Wawra S."/>
            <person name="van West P."/>
            <person name="Whitty B.R."/>
            <person name="Coutinho P.M."/>
            <person name="Henrissat B."/>
            <person name="Martin F."/>
            <person name="Thomas P.D."/>
            <person name="Tyler B.M."/>
            <person name="De Vries R.P."/>
            <person name="Kamoun S."/>
            <person name="Yandell M."/>
            <person name="Tisserat N."/>
            <person name="Buell C.R."/>
        </authorList>
    </citation>
    <scope>NUCLEOTIDE SEQUENCE</scope>
    <source>
        <strain evidence="3">DAOM:BR144</strain>
    </source>
</reference>
<dbReference type="Gene3D" id="2.130.10.10">
    <property type="entry name" value="YVTN repeat-like/Quinoprotein amine dehydrogenase"/>
    <property type="match status" value="2"/>
</dbReference>
<keyword evidence="3" id="KW-1185">Reference proteome</keyword>
<dbReference type="InterPro" id="IPR001680">
    <property type="entry name" value="WD40_rpt"/>
</dbReference>
<dbReference type="InParanoid" id="K3WVB4"/>
<protein>
    <submittedName>
        <fullName evidence="2">Uncharacterized protein</fullName>
    </submittedName>
</protein>
<dbReference type="InterPro" id="IPR015943">
    <property type="entry name" value="WD40/YVTN_repeat-like_dom_sf"/>
</dbReference>
<reference evidence="2" key="3">
    <citation type="submission" date="2015-02" db="UniProtKB">
        <authorList>
            <consortium name="EnsemblProtists"/>
        </authorList>
    </citation>
    <scope>IDENTIFICATION</scope>
    <source>
        <strain evidence="2">DAOM BR144</strain>
    </source>
</reference>
<proteinExistence type="predicted"/>
<dbReference type="PROSITE" id="PS50082">
    <property type="entry name" value="WD_REPEATS_2"/>
    <property type="match status" value="1"/>
</dbReference>
<name>K3WVB4_GLOUD</name>
<dbReference type="OMA" id="MAHAHED"/>
<dbReference type="EnsemblProtists" id="PYU1_T008912">
    <property type="protein sequence ID" value="PYU1_T008912"/>
    <property type="gene ID" value="PYU1_G008894"/>
</dbReference>
<reference evidence="3" key="2">
    <citation type="submission" date="2010-04" db="EMBL/GenBank/DDBJ databases">
        <authorList>
            <person name="Buell R."/>
            <person name="Hamilton J."/>
            <person name="Hostetler J."/>
        </authorList>
    </citation>
    <scope>NUCLEOTIDE SEQUENCE [LARGE SCALE GENOMIC DNA]</scope>
    <source>
        <strain evidence="3">DAOM:BR144</strain>
    </source>
</reference>
<accession>K3WVB4</accession>
<dbReference type="VEuPathDB" id="FungiDB:PYU1_G008894"/>
<keyword evidence="1" id="KW-0853">WD repeat</keyword>